<dbReference type="PRINTS" id="PR00033">
    <property type="entry name" value="HTHASNC"/>
</dbReference>
<evidence type="ECO:0000259" key="5">
    <source>
        <dbReference type="Pfam" id="PF13404"/>
    </source>
</evidence>
<dbReference type="InterPro" id="IPR011991">
    <property type="entry name" value="ArsR-like_HTH"/>
</dbReference>
<feature type="domain" description="HTH asnC-type" evidence="5">
    <location>
        <begin position="181"/>
        <end position="217"/>
    </location>
</feature>
<dbReference type="SMART" id="SM00344">
    <property type="entry name" value="HTH_ASNC"/>
    <property type="match status" value="2"/>
</dbReference>
<evidence type="ECO:0000256" key="4">
    <source>
        <dbReference type="SAM" id="MobiDB-lite"/>
    </source>
</evidence>
<keyword evidence="1" id="KW-0805">Transcription regulation</keyword>
<dbReference type="SUPFAM" id="SSF46785">
    <property type="entry name" value="Winged helix' DNA-binding domain"/>
    <property type="match status" value="2"/>
</dbReference>
<dbReference type="InterPro" id="IPR036390">
    <property type="entry name" value="WH_DNA-bd_sf"/>
</dbReference>
<dbReference type="InterPro" id="IPR036388">
    <property type="entry name" value="WH-like_DNA-bd_sf"/>
</dbReference>
<dbReference type="SUPFAM" id="SSF54909">
    <property type="entry name" value="Dimeric alpha+beta barrel"/>
    <property type="match status" value="1"/>
</dbReference>
<gene>
    <name evidence="6" type="ORF">GCM10009550_12350</name>
</gene>
<evidence type="ECO:0000313" key="7">
    <source>
        <dbReference type="Proteomes" id="UP001500665"/>
    </source>
</evidence>
<dbReference type="Proteomes" id="UP001500665">
    <property type="component" value="Unassembled WGS sequence"/>
</dbReference>
<dbReference type="PANTHER" id="PTHR30154">
    <property type="entry name" value="LEUCINE-RESPONSIVE REGULATORY PROTEIN"/>
    <property type="match status" value="1"/>
</dbReference>
<feature type="domain" description="HTH asnC-type" evidence="5">
    <location>
        <begin position="11"/>
        <end position="51"/>
    </location>
</feature>
<dbReference type="CDD" id="cd00090">
    <property type="entry name" value="HTH_ARSR"/>
    <property type="match status" value="1"/>
</dbReference>
<keyword evidence="2" id="KW-0238">DNA-binding</keyword>
<dbReference type="Pfam" id="PF13404">
    <property type="entry name" value="HTH_AsnC-type"/>
    <property type="match status" value="2"/>
</dbReference>
<feature type="region of interest" description="Disordered" evidence="4">
    <location>
        <begin position="363"/>
        <end position="395"/>
    </location>
</feature>
<evidence type="ECO:0000256" key="3">
    <source>
        <dbReference type="ARBA" id="ARBA00023163"/>
    </source>
</evidence>
<protein>
    <submittedName>
        <fullName evidence="6">AsnC family transcriptional regulator</fullName>
    </submittedName>
</protein>
<evidence type="ECO:0000256" key="1">
    <source>
        <dbReference type="ARBA" id="ARBA00023015"/>
    </source>
</evidence>
<dbReference type="InterPro" id="IPR011008">
    <property type="entry name" value="Dimeric_a/b-barrel"/>
</dbReference>
<dbReference type="Gene3D" id="1.10.10.10">
    <property type="entry name" value="Winged helix-like DNA-binding domain superfamily/Winged helix DNA-binding domain"/>
    <property type="match status" value="2"/>
</dbReference>
<comment type="caution">
    <text evidence="6">The sequence shown here is derived from an EMBL/GenBank/DDBJ whole genome shotgun (WGS) entry which is preliminary data.</text>
</comment>
<evidence type="ECO:0000313" key="6">
    <source>
        <dbReference type="EMBL" id="GAA0941766.1"/>
    </source>
</evidence>
<dbReference type="EMBL" id="BAAAHH010000003">
    <property type="protein sequence ID" value="GAA0941766.1"/>
    <property type="molecule type" value="Genomic_DNA"/>
</dbReference>
<keyword evidence="7" id="KW-1185">Reference proteome</keyword>
<accession>A0ABN1QFB2</accession>
<organism evidence="6 7">
    <name type="scientific">Actinocorallia libanotica</name>
    <dbReference type="NCBI Taxonomy" id="46162"/>
    <lineage>
        <taxon>Bacteria</taxon>
        <taxon>Bacillati</taxon>
        <taxon>Actinomycetota</taxon>
        <taxon>Actinomycetes</taxon>
        <taxon>Streptosporangiales</taxon>
        <taxon>Thermomonosporaceae</taxon>
        <taxon>Actinocorallia</taxon>
    </lineage>
</organism>
<dbReference type="InterPro" id="IPR019888">
    <property type="entry name" value="Tscrpt_reg_AsnC-like"/>
</dbReference>
<dbReference type="InterPro" id="IPR019885">
    <property type="entry name" value="Tscrpt_reg_HTH_AsnC-type_CS"/>
</dbReference>
<name>A0ABN1QFB2_9ACTN</name>
<dbReference type="RefSeq" id="WP_344237643.1">
    <property type="nucleotide sequence ID" value="NZ_BAAAHH010000003.1"/>
</dbReference>
<sequence>MTDHLQESATLDELDYLLVTALQREPRAEWRRIGGELGIDPSTAARRWARLTEAGLAWLSCYPAWLPPGALIAFIELDCAPGRVHEVALELADDPHLFTIEHVTGGRDLLLTATFTGQAQLASYIGFRLGAVPGVTATRTHVASTLHAEGSRWRLDRLAFPAARTSPAPGFSGRGALTPDDLALIDVLARDVRQSAAALAERTGSSPTTVRRRLARLDREGLIAYRCEVSRPHSGWPVSVTFWGTAPADGTGSVAARITRLRETRMYVSLSGAHNVLLTVWLRDVGDLPAFESSLASRIPDLAITDRTLTLWNLKFAGQLLSPEGRRLRSVPLSMWDPGPARAAEAAFVSALATPPMLRGSVPAAGRTAGSASGQMVGGASGGRLGAWEGRGAGK</sequence>
<dbReference type="Gene3D" id="3.30.70.920">
    <property type="match status" value="1"/>
</dbReference>
<dbReference type="InterPro" id="IPR000485">
    <property type="entry name" value="AsnC-type_HTH_dom"/>
</dbReference>
<dbReference type="PANTHER" id="PTHR30154:SF34">
    <property type="entry name" value="TRANSCRIPTIONAL REGULATOR AZLB"/>
    <property type="match status" value="1"/>
</dbReference>
<dbReference type="PROSITE" id="PS00519">
    <property type="entry name" value="HTH_ASNC_1"/>
    <property type="match status" value="1"/>
</dbReference>
<evidence type="ECO:0000256" key="2">
    <source>
        <dbReference type="ARBA" id="ARBA00023125"/>
    </source>
</evidence>
<feature type="compositionally biased region" description="Gly residues" evidence="4">
    <location>
        <begin position="376"/>
        <end position="395"/>
    </location>
</feature>
<proteinExistence type="predicted"/>
<keyword evidence="3" id="KW-0804">Transcription</keyword>
<reference evidence="6 7" key="1">
    <citation type="journal article" date="2019" name="Int. J. Syst. Evol. Microbiol.">
        <title>The Global Catalogue of Microorganisms (GCM) 10K type strain sequencing project: providing services to taxonomists for standard genome sequencing and annotation.</title>
        <authorList>
            <consortium name="The Broad Institute Genomics Platform"/>
            <consortium name="The Broad Institute Genome Sequencing Center for Infectious Disease"/>
            <person name="Wu L."/>
            <person name="Ma J."/>
        </authorList>
    </citation>
    <scope>NUCLEOTIDE SEQUENCE [LARGE SCALE GENOMIC DNA]</scope>
    <source>
        <strain evidence="6 7">JCM 10696</strain>
    </source>
</reference>